<evidence type="ECO:0000256" key="12">
    <source>
        <dbReference type="SAM" id="SignalP"/>
    </source>
</evidence>
<feature type="chain" id="PRO_5045290610" evidence="12">
    <location>
        <begin position="24"/>
        <end position="360"/>
    </location>
</feature>
<dbReference type="InterPro" id="IPR027385">
    <property type="entry name" value="Beta-barrel_OMP"/>
</dbReference>
<proteinExistence type="predicted"/>
<dbReference type="InterPro" id="IPR036737">
    <property type="entry name" value="OmpA-like_sf"/>
</dbReference>
<dbReference type="EMBL" id="JAUZVZ010000009">
    <property type="protein sequence ID" value="MDP4536097.1"/>
    <property type="molecule type" value="Genomic_DNA"/>
</dbReference>
<dbReference type="SUPFAM" id="SSF103647">
    <property type="entry name" value="TSP type-3 repeat"/>
    <property type="match status" value="1"/>
</dbReference>
<dbReference type="PRINTS" id="PR01021">
    <property type="entry name" value="OMPADOMAIN"/>
</dbReference>
<evidence type="ECO:0000256" key="5">
    <source>
        <dbReference type="ARBA" id="ARBA00022729"/>
    </source>
</evidence>
<evidence type="ECO:0000256" key="3">
    <source>
        <dbReference type="ARBA" id="ARBA00022452"/>
    </source>
</evidence>
<keyword evidence="7" id="KW-0626">Porin</keyword>
<keyword evidence="9" id="KW-0998">Cell outer membrane</keyword>
<dbReference type="SUPFAM" id="SSF103088">
    <property type="entry name" value="OmpA-like"/>
    <property type="match status" value="1"/>
</dbReference>
<dbReference type="InterPro" id="IPR006665">
    <property type="entry name" value="OmpA-like"/>
</dbReference>
<sequence>MKRKICTLAVLAALPLMSGTAAANTPTAAELQDRVFGSIFAEYYMPDRKKTRSVDWDYLTRGEGIGFDVGYRIDENWAIRAEFARQRLKNKLEGDRITGNRFGIDALYHLDNSGVYVLAGLKHHDMNHTNSVNVGIGYRAFINESVSFFAEANRYQGLNKDTSWADAGIKVGLSYYFGAASAAAPAPAPAPAPAATPAPAVTDSDGDGVPDSRDKCPNTPRGHRVDADGCTIYSETEQRVGSAEIRVLFGFDSAEVSREQRADVARLADYLKRYPSARVEIEGHASRIGAADYNMGLSERRAKAVADLLINTHGIESSRITTKGYGFNNPRMEGTSREAHRANQRIEALVTATIKEPVMR</sequence>
<feature type="compositionally biased region" description="Pro residues" evidence="11">
    <location>
        <begin position="187"/>
        <end position="196"/>
    </location>
</feature>
<dbReference type="Gene3D" id="4.10.1080.10">
    <property type="entry name" value="TSP type-3 repeat"/>
    <property type="match status" value="1"/>
</dbReference>
<name>A0ABT9GYI1_9GAMM</name>
<comment type="caution">
    <text evidence="14">The sequence shown here is derived from an EMBL/GenBank/DDBJ whole genome shotgun (WGS) entry which is preliminary data.</text>
</comment>
<dbReference type="Pfam" id="PF13505">
    <property type="entry name" value="OMP_b-brl"/>
    <property type="match status" value="1"/>
</dbReference>
<evidence type="ECO:0000313" key="15">
    <source>
        <dbReference type="Proteomes" id="UP001231616"/>
    </source>
</evidence>
<keyword evidence="5 12" id="KW-0732">Signal</keyword>
<dbReference type="InterPro" id="IPR028974">
    <property type="entry name" value="TSP_type-3_rpt"/>
</dbReference>
<evidence type="ECO:0000256" key="10">
    <source>
        <dbReference type="PROSITE-ProRule" id="PRU00473"/>
    </source>
</evidence>
<dbReference type="Pfam" id="PF00691">
    <property type="entry name" value="OmpA"/>
    <property type="match status" value="1"/>
</dbReference>
<dbReference type="PANTHER" id="PTHR30329:SF21">
    <property type="entry name" value="LIPOPROTEIN YIAD-RELATED"/>
    <property type="match status" value="1"/>
</dbReference>
<feature type="signal peptide" evidence="12">
    <location>
        <begin position="1"/>
        <end position="23"/>
    </location>
</feature>
<keyword evidence="15" id="KW-1185">Reference proteome</keyword>
<feature type="domain" description="OmpA-like" evidence="13">
    <location>
        <begin position="236"/>
        <end position="354"/>
    </location>
</feature>
<dbReference type="InterPro" id="IPR006664">
    <property type="entry name" value="OMP_bac"/>
</dbReference>
<reference evidence="14 15" key="1">
    <citation type="submission" date="2023-08" db="EMBL/GenBank/DDBJ databases">
        <authorList>
            <person name="Joshi A."/>
            <person name="Thite S."/>
        </authorList>
    </citation>
    <scope>NUCLEOTIDE SEQUENCE [LARGE SCALE GENOMIC DNA]</scope>
    <source>
        <strain evidence="14 15">AC40</strain>
    </source>
</reference>
<evidence type="ECO:0000256" key="6">
    <source>
        <dbReference type="ARBA" id="ARBA00023065"/>
    </source>
</evidence>
<evidence type="ECO:0000256" key="7">
    <source>
        <dbReference type="ARBA" id="ARBA00023114"/>
    </source>
</evidence>
<evidence type="ECO:0000256" key="4">
    <source>
        <dbReference type="ARBA" id="ARBA00022692"/>
    </source>
</evidence>
<dbReference type="Proteomes" id="UP001231616">
    <property type="component" value="Unassembled WGS sequence"/>
</dbReference>
<evidence type="ECO:0000256" key="2">
    <source>
        <dbReference type="ARBA" id="ARBA00022448"/>
    </source>
</evidence>
<keyword evidence="3" id="KW-1134">Transmembrane beta strand</keyword>
<evidence type="ECO:0000256" key="11">
    <source>
        <dbReference type="SAM" id="MobiDB-lite"/>
    </source>
</evidence>
<evidence type="ECO:0000313" key="14">
    <source>
        <dbReference type="EMBL" id="MDP4536097.1"/>
    </source>
</evidence>
<protein>
    <submittedName>
        <fullName evidence="14">OmpA family protein</fullName>
    </submittedName>
</protein>
<keyword evidence="8 10" id="KW-0472">Membrane</keyword>
<organism evidence="14 15">
    <name type="scientific">Alkalimonas collagenimarina</name>
    <dbReference type="NCBI Taxonomy" id="400390"/>
    <lineage>
        <taxon>Bacteria</taxon>
        <taxon>Pseudomonadati</taxon>
        <taxon>Pseudomonadota</taxon>
        <taxon>Gammaproteobacteria</taxon>
        <taxon>Alkalimonas</taxon>
    </lineage>
</organism>
<keyword evidence="4" id="KW-0812">Transmembrane</keyword>
<comment type="subcellular location">
    <subcellularLocation>
        <location evidence="1">Cell outer membrane</location>
        <topology evidence="1">Multi-pass membrane protein</topology>
    </subcellularLocation>
</comment>
<evidence type="ECO:0000256" key="9">
    <source>
        <dbReference type="ARBA" id="ARBA00023237"/>
    </source>
</evidence>
<dbReference type="Gene3D" id="3.30.1330.60">
    <property type="entry name" value="OmpA-like domain"/>
    <property type="match status" value="1"/>
</dbReference>
<keyword evidence="6" id="KW-0406">Ion transport</keyword>
<feature type="region of interest" description="Disordered" evidence="11">
    <location>
        <begin position="187"/>
        <end position="223"/>
    </location>
</feature>
<dbReference type="Gene3D" id="2.40.160.20">
    <property type="match status" value="1"/>
</dbReference>
<keyword evidence="2" id="KW-0813">Transport</keyword>
<dbReference type="PANTHER" id="PTHR30329">
    <property type="entry name" value="STATOR ELEMENT OF FLAGELLAR MOTOR COMPLEX"/>
    <property type="match status" value="1"/>
</dbReference>
<dbReference type="InterPro" id="IPR050330">
    <property type="entry name" value="Bact_OuterMem_StrucFunc"/>
</dbReference>
<evidence type="ECO:0000259" key="13">
    <source>
        <dbReference type="PROSITE" id="PS51123"/>
    </source>
</evidence>
<dbReference type="InterPro" id="IPR011250">
    <property type="entry name" value="OMP/PagP_B-barrel"/>
</dbReference>
<dbReference type="RefSeq" id="WP_305893363.1">
    <property type="nucleotide sequence ID" value="NZ_JAUZVZ010000009.1"/>
</dbReference>
<gene>
    <name evidence="14" type="ORF">Q3O60_07855</name>
</gene>
<evidence type="ECO:0000256" key="8">
    <source>
        <dbReference type="ARBA" id="ARBA00023136"/>
    </source>
</evidence>
<dbReference type="PROSITE" id="PS51123">
    <property type="entry name" value="OMPA_2"/>
    <property type="match status" value="1"/>
</dbReference>
<evidence type="ECO:0000256" key="1">
    <source>
        <dbReference type="ARBA" id="ARBA00004571"/>
    </source>
</evidence>
<accession>A0ABT9GYI1</accession>
<dbReference type="CDD" id="cd07185">
    <property type="entry name" value="OmpA_C-like"/>
    <property type="match status" value="1"/>
</dbReference>
<dbReference type="SUPFAM" id="SSF56925">
    <property type="entry name" value="OMPA-like"/>
    <property type="match status" value="1"/>
</dbReference>